<evidence type="ECO:0000313" key="3">
    <source>
        <dbReference type="Proteomes" id="UP000199622"/>
    </source>
</evidence>
<accession>A0A1H5D3Y9</accession>
<gene>
    <name evidence="2" type="ORF">SAMN04489727_9143</name>
</gene>
<dbReference type="Proteomes" id="UP000199622">
    <property type="component" value="Unassembled WGS sequence"/>
</dbReference>
<dbReference type="RefSeq" id="WP_143060804.1">
    <property type="nucleotide sequence ID" value="NZ_FNSO01000004.1"/>
</dbReference>
<feature type="region of interest" description="Disordered" evidence="1">
    <location>
        <begin position="155"/>
        <end position="174"/>
    </location>
</feature>
<dbReference type="AlphaFoldDB" id="A0A1H5D3Y9"/>
<proteinExistence type="predicted"/>
<reference evidence="3" key="1">
    <citation type="submission" date="2016-10" db="EMBL/GenBank/DDBJ databases">
        <authorList>
            <person name="Varghese N."/>
            <person name="Submissions S."/>
        </authorList>
    </citation>
    <scope>NUCLEOTIDE SEQUENCE [LARGE SCALE GENOMIC DNA]</scope>
    <source>
        <strain evidence="3">DSM 44544</strain>
    </source>
</reference>
<evidence type="ECO:0000256" key="1">
    <source>
        <dbReference type="SAM" id="MobiDB-lite"/>
    </source>
</evidence>
<name>A0A1H5D3Y9_9PSEU</name>
<evidence type="ECO:0000313" key="2">
    <source>
        <dbReference type="EMBL" id="SED73562.1"/>
    </source>
</evidence>
<organism evidence="2 3">
    <name type="scientific">Amycolatopsis tolypomycina</name>
    <dbReference type="NCBI Taxonomy" id="208445"/>
    <lineage>
        <taxon>Bacteria</taxon>
        <taxon>Bacillati</taxon>
        <taxon>Actinomycetota</taxon>
        <taxon>Actinomycetes</taxon>
        <taxon>Pseudonocardiales</taxon>
        <taxon>Pseudonocardiaceae</taxon>
        <taxon>Amycolatopsis</taxon>
    </lineage>
</organism>
<keyword evidence="3" id="KW-1185">Reference proteome</keyword>
<dbReference type="OrthoDB" id="3318461at2"/>
<feature type="compositionally biased region" description="Pro residues" evidence="1">
    <location>
        <begin position="222"/>
        <end position="239"/>
    </location>
</feature>
<sequence length="398" mass="43702">MPTADLRVFRCTTGYNAAGELIVDQVEVDDLTSMSIWVPELLEVNALAAPLGRPLAYRVKQHELNLVLSFLDTPRFGMVTARRDDLKSAARHISAFVVESVGMGMLTATMRDFYQWTGDHDHLEHFDALPKDLLPAYQKVGVRPDLLFRDPAGAEKGVAGEARGRSTRPSPLLKPLAAQRKRLDKILGWSQRHTYHPVTMAWTYLGGTGLSVDLFDVVFPPPAQRRPAPSPPPIQPEPPVSGNGPTRPEQPPGPSDVHESGLGVEQPDISRPSEQRRIRAVADDYDSGMSLSVNFTGTVDNLYETAPAGGPEQVLDGAQVRGDWVSADLLGASTTQLFLGVLPEEPSTTLQQRIRERRTDPERSADRVQADVFGRLIVAVSLDSDSPPRWEEVADRLS</sequence>
<feature type="region of interest" description="Disordered" evidence="1">
    <location>
        <begin position="222"/>
        <end position="275"/>
    </location>
</feature>
<dbReference type="EMBL" id="FNSO01000004">
    <property type="protein sequence ID" value="SED73562.1"/>
    <property type="molecule type" value="Genomic_DNA"/>
</dbReference>
<protein>
    <submittedName>
        <fullName evidence="2">Uncharacterized protein</fullName>
    </submittedName>
</protein>